<comment type="caution">
    <text evidence="1">The sequence shown here is derived from an EMBL/GenBank/DDBJ whole genome shotgun (WGS) entry which is preliminary data.</text>
</comment>
<dbReference type="Proteomes" id="UP001595797">
    <property type="component" value="Unassembled WGS sequence"/>
</dbReference>
<name>A0ABV9TNM8_9MICC</name>
<evidence type="ECO:0000313" key="2">
    <source>
        <dbReference type="Proteomes" id="UP001595797"/>
    </source>
</evidence>
<keyword evidence="2" id="KW-1185">Reference proteome</keyword>
<dbReference type="EMBL" id="JBHSIW010000024">
    <property type="protein sequence ID" value="MFC4905123.1"/>
    <property type="molecule type" value="Genomic_DNA"/>
</dbReference>
<accession>A0ABV9TNM8</accession>
<evidence type="ECO:0000313" key="1">
    <source>
        <dbReference type="EMBL" id="MFC4905123.1"/>
    </source>
</evidence>
<reference evidence="2" key="1">
    <citation type="journal article" date="2019" name="Int. J. Syst. Evol. Microbiol.">
        <title>The Global Catalogue of Microorganisms (GCM) 10K type strain sequencing project: providing services to taxonomists for standard genome sequencing and annotation.</title>
        <authorList>
            <consortium name="The Broad Institute Genomics Platform"/>
            <consortium name="The Broad Institute Genome Sequencing Center for Infectious Disease"/>
            <person name="Wu L."/>
            <person name="Ma J."/>
        </authorList>
    </citation>
    <scope>NUCLEOTIDE SEQUENCE [LARGE SCALE GENOMIC DNA]</scope>
    <source>
        <strain evidence="2">CGMCC 4.6946</strain>
    </source>
</reference>
<gene>
    <name evidence="1" type="ORF">ACFPCS_16260</name>
</gene>
<dbReference type="RefSeq" id="WP_380113776.1">
    <property type="nucleotide sequence ID" value="NZ_JBHSIW010000024.1"/>
</dbReference>
<protein>
    <recommendedName>
        <fullName evidence="3">HNH endonuclease</fullName>
    </recommendedName>
</protein>
<sequence length="196" mass="21851">MSPVKPWPVPDRVPGEDRLYGGGLYVDLVPAATFGINCRKVLTKYQWSRLSRGLKARVDFTCEFCGMPEVPDRNIYHVTHERFSYDEKTGIQRLARFICSCRRCDEFTHFGHALVFGGVPELILGHALVVRMLNPDDTTTMEGLEAEAVAAFEVRKRRQSINWTVDLSILAGTGVPVRAEDLILAAPIESGSVATQ</sequence>
<organism evidence="1 2">
    <name type="scientific">Kocuria oceani</name>
    <dbReference type="NCBI Taxonomy" id="988827"/>
    <lineage>
        <taxon>Bacteria</taxon>
        <taxon>Bacillati</taxon>
        <taxon>Actinomycetota</taxon>
        <taxon>Actinomycetes</taxon>
        <taxon>Micrococcales</taxon>
        <taxon>Micrococcaceae</taxon>
        <taxon>Kocuria</taxon>
    </lineage>
</organism>
<proteinExistence type="predicted"/>
<evidence type="ECO:0008006" key="3">
    <source>
        <dbReference type="Google" id="ProtNLM"/>
    </source>
</evidence>